<keyword evidence="6 10" id="KW-0067">ATP-binding</keyword>
<dbReference type="InterPro" id="IPR036621">
    <property type="entry name" value="Anticodon-bd_dom_sf"/>
</dbReference>
<evidence type="ECO:0000256" key="8">
    <source>
        <dbReference type="ARBA" id="ARBA00023146"/>
    </source>
</evidence>
<gene>
    <name evidence="10" type="primary">proS</name>
    <name evidence="12" type="ORF">RU90_GL000879</name>
</gene>
<evidence type="ECO:0000256" key="7">
    <source>
        <dbReference type="ARBA" id="ARBA00022917"/>
    </source>
</evidence>
<dbReference type="PRINTS" id="PR01046">
    <property type="entry name" value="TRNASYNTHPRO"/>
</dbReference>
<comment type="similarity">
    <text evidence="10">Belongs to the class-II aminoacyl-tRNA synthetase family. ProS type 1 subfamily.</text>
</comment>
<proteinExistence type="inferred from homology"/>
<evidence type="ECO:0000256" key="6">
    <source>
        <dbReference type="ARBA" id="ARBA00022840"/>
    </source>
</evidence>
<dbReference type="PANTHER" id="PTHR42753">
    <property type="entry name" value="MITOCHONDRIAL RIBOSOME PROTEIN L39/PROLYL-TRNA LIGASE FAMILY MEMBER"/>
    <property type="match status" value="1"/>
</dbReference>
<dbReference type="Pfam" id="PF00587">
    <property type="entry name" value="tRNA-synt_2b"/>
    <property type="match status" value="1"/>
</dbReference>
<dbReference type="InterPro" id="IPR045864">
    <property type="entry name" value="aa-tRNA-synth_II/BPL/LPL"/>
</dbReference>
<comment type="subcellular location">
    <subcellularLocation>
        <location evidence="1 10">Cytoplasm</location>
    </subcellularLocation>
</comment>
<comment type="subunit">
    <text evidence="2 10">Homodimer.</text>
</comment>
<dbReference type="CDD" id="cd04334">
    <property type="entry name" value="ProRS-INS"/>
    <property type="match status" value="1"/>
</dbReference>
<organism evidence="12 13">
    <name type="scientific">Lactococcus lactis subsp. hordniae</name>
    <dbReference type="NCBI Taxonomy" id="203404"/>
    <lineage>
        <taxon>Bacteria</taxon>
        <taxon>Bacillati</taxon>
        <taxon>Bacillota</taxon>
        <taxon>Bacilli</taxon>
        <taxon>Lactobacillales</taxon>
        <taxon>Streptococcaceae</taxon>
        <taxon>Lactococcus</taxon>
    </lineage>
</organism>
<dbReference type="NCBIfam" id="NF006625">
    <property type="entry name" value="PRK09194.1"/>
    <property type="match status" value="1"/>
</dbReference>
<dbReference type="AlphaFoldDB" id="A0A2A5SKM1"/>
<dbReference type="SUPFAM" id="SSF52954">
    <property type="entry name" value="Class II aaRS ABD-related"/>
    <property type="match status" value="1"/>
</dbReference>
<comment type="caution">
    <text evidence="12">The sequence shown here is derived from an EMBL/GenBank/DDBJ whole genome shotgun (WGS) entry which is preliminary data.</text>
</comment>
<keyword evidence="7 10" id="KW-0648">Protein biosynthesis</keyword>
<dbReference type="GO" id="GO:0005524">
    <property type="term" value="F:ATP binding"/>
    <property type="evidence" value="ECO:0007669"/>
    <property type="project" value="UniProtKB-UniRule"/>
</dbReference>
<evidence type="ECO:0000256" key="2">
    <source>
        <dbReference type="ARBA" id="ARBA00011738"/>
    </source>
</evidence>
<evidence type="ECO:0000256" key="4">
    <source>
        <dbReference type="ARBA" id="ARBA00022598"/>
    </source>
</evidence>
<dbReference type="PANTHER" id="PTHR42753:SF2">
    <property type="entry name" value="PROLINE--TRNA LIGASE"/>
    <property type="match status" value="1"/>
</dbReference>
<dbReference type="GO" id="GO:0005829">
    <property type="term" value="C:cytosol"/>
    <property type="evidence" value="ECO:0007669"/>
    <property type="project" value="TreeGrafter"/>
</dbReference>
<name>A0A2A5SKM1_LACLH</name>
<dbReference type="FunFam" id="3.40.50.800:FF:000011">
    <property type="entry name" value="Proline--tRNA ligase"/>
    <property type="match status" value="1"/>
</dbReference>
<keyword evidence="8 10" id="KW-0030">Aminoacyl-tRNA synthetase</keyword>
<dbReference type="InterPro" id="IPR036754">
    <property type="entry name" value="YbaK/aa-tRNA-synt-asso_dom_sf"/>
</dbReference>
<keyword evidence="5 10" id="KW-0547">Nucleotide-binding</keyword>
<evidence type="ECO:0000256" key="3">
    <source>
        <dbReference type="ARBA" id="ARBA00022490"/>
    </source>
</evidence>
<dbReference type="InterPro" id="IPR004154">
    <property type="entry name" value="Anticodon-bd"/>
</dbReference>
<dbReference type="Gene3D" id="3.40.50.800">
    <property type="entry name" value="Anticodon-binding domain"/>
    <property type="match status" value="1"/>
</dbReference>
<dbReference type="Proteomes" id="UP000218744">
    <property type="component" value="Unassembled WGS sequence"/>
</dbReference>
<evidence type="ECO:0000313" key="12">
    <source>
        <dbReference type="EMBL" id="PCS14009.1"/>
    </source>
</evidence>
<dbReference type="SUPFAM" id="SSF55826">
    <property type="entry name" value="YbaK/ProRS associated domain"/>
    <property type="match status" value="1"/>
</dbReference>
<dbReference type="InterPro" id="IPR007214">
    <property type="entry name" value="YbaK/aa-tRNA-synth-assoc-dom"/>
</dbReference>
<dbReference type="CDD" id="cd00779">
    <property type="entry name" value="ProRS_core_prok"/>
    <property type="match status" value="1"/>
</dbReference>
<dbReference type="Gene3D" id="3.90.960.10">
    <property type="entry name" value="YbaK/aminoacyl-tRNA synthetase-associated domain"/>
    <property type="match status" value="1"/>
</dbReference>
<dbReference type="PROSITE" id="PS50862">
    <property type="entry name" value="AA_TRNA_LIGASE_II"/>
    <property type="match status" value="1"/>
</dbReference>
<keyword evidence="4 10" id="KW-0436">Ligase</keyword>
<dbReference type="InterPro" id="IPR004500">
    <property type="entry name" value="Pro-tRNA-synth_IIa_bac-type"/>
</dbReference>
<dbReference type="SUPFAM" id="SSF55681">
    <property type="entry name" value="Class II aaRS and biotin synthetases"/>
    <property type="match status" value="1"/>
</dbReference>
<dbReference type="CDD" id="cd00861">
    <property type="entry name" value="ProRS_anticodon_short"/>
    <property type="match status" value="1"/>
</dbReference>
<dbReference type="InterPro" id="IPR002314">
    <property type="entry name" value="aa-tRNA-synt_IIb"/>
</dbReference>
<dbReference type="EC" id="6.1.1.15" evidence="10"/>
<dbReference type="InterPro" id="IPR006195">
    <property type="entry name" value="aa-tRNA-synth_II"/>
</dbReference>
<evidence type="ECO:0000256" key="1">
    <source>
        <dbReference type="ARBA" id="ARBA00004496"/>
    </source>
</evidence>
<dbReference type="Pfam" id="PF04073">
    <property type="entry name" value="tRNA_edit"/>
    <property type="match status" value="1"/>
</dbReference>
<comment type="domain">
    <text evidence="10">Consists of three domains: the N-terminal catalytic domain, the editing domain and the C-terminal anticodon-binding domain.</text>
</comment>
<dbReference type="GO" id="GO:0016740">
    <property type="term" value="F:transferase activity"/>
    <property type="evidence" value="ECO:0007669"/>
    <property type="project" value="UniProtKB-ARBA"/>
</dbReference>
<evidence type="ECO:0000256" key="10">
    <source>
        <dbReference type="HAMAP-Rule" id="MF_01569"/>
    </source>
</evidence>
<dbReference type="InterPro" id="IPR033730">
    <property type="entry name" value="ProRS_core_prok"/>
</dbReference>
<dbReference type="GO" id="GO:0004827">
    <property type="term" value="F:proline-tRNA ligase activity"/>
    <property type="evidence" value="ECO:0007669"/>
    <property type="project" value="UniProtKB-UniRule"/>
</dbReference>
<evidence type="ECO:0000259" key="11">
    <source>
        <dbReference type="PROSITE" id="PS50862"/>
    </source>
</evidence>
<dbReference type="InterPro" id="IPR023717">
    <property type="entry name" value="Pro-tRNA-Synthase_IIa_type1"/>
</dbReference>
<dbReference type="GO" id="GO:0140096">
    <property type="term" value="F:catalytic activity, acting on a protein"/>
    <property type="evidence" value="ECO:0007669"/>
    <property type="project" value="UniProtKB-ARBA"/>
</dbReference>
<reference evidence="12 13" key="1">
    <citation type="submission" date="2014-12" db="EMBL/GenBank/DDBJ databases">
        <title>Draft genome sequences of 10 type strains of Lactococcus.</title>
        <authorList>
            <person name="Sun Z."/>
            <person name="Zhong Z."/>
            <person name="Liu W."/>
            <person name="Zhang W."/>
            <person name="Zhang H."/>
        </authorList>
    </citation>
    <scope>NUCLEOTIDE SEQUENCE [LARGE SCALE GENOMIC DNA]</scope>
    <source>
        <strain evidence="12 13">DSM 20450</strain>
    </source>
</reference>
<sequence length="636" mass="71547">MFSISKGKKLNHTHKGNFKIMKQSKMLIPTLREMPSDAQVISHALLMRAGYVRQVSAGIYAYLPLANRVLEKLKNIMREEFDEIGAVELLAPSLLTADLWRESGRYDTYGEDLYKLKNRDNSDFILGPTHEETMTSLVRDEITSYKKLPLNVYQIAPKFRDEKRPRYGLLRGREFLMKDGYSYHADQDSLDETYNDYKKAYEKIFERAGLNFKPIIADAGAMGGKDSQEFIAITDDRINLEKWLVLSKNITSIEEIPESVLSEIKEELGKWLIAGEDTIVYAEGGDYAANIEMASSQFEPNVAYTEELELEKVATPGAKTIDEVSKFLEIDEEQTVKTLVYHADDELVVILLNGNDKLNEVKLTNYLGASFIEAASEAEVEEKFGAHFGSLGPIGLENVKIIADRKVEQIKNAVVGANVDGFHYKNANFGRDFEVEEFVDLRTVNEGEISPDGRGTLKFARGIEIGHIFKLGTRYTEAMNANILDANGRSIPMLMGCYGIGVSRLLSAILEQFARIYVEKTPREEFKFSWSINFPKELAPFDIHLVPVNVKDEAAMELTSELEEKLRGKGYQVLVDDRNERAGVKFADSDLIGLPVRVTIGKKAAEGVVEVKIRATGEVVEINKDELVNTIEILSK</sequence>
<comment type="function">
    <text evidence="10">Catalyzes the attachment of proline to tRNA(Pro) in a two-step reaction: proline is first activated by ATP to form Pro-AMP and then transferred to the acceptor end of tRNA(Pro). As ProRS can inadvertently accommodate and process non-cognate amino acids such as alanine and cysteine, to avoid such errors it has two additional distinct editing activities against alanine. One activity is designated as 'pretransfer' editing and involves the tRNA(Pro)-independent hydrolysis of activated Ala-AMP. The other activity is designated 'posttransfer' editing and involves deacylation of mischarged Ala-tRNA(Pro). The misacylated Cys-tRNA(Pro) is not edited by ProRS.</text>
</comment>
<keyword evidence="3 10" id="KW-0963">Cytoplasm</keyword>
<dbReference type="Pfam" id="PF03129">
    <property type="entry name" value="HGTP_anticodon"/>
    <property type="match status" value="1"/>
</dbReference>
<accession>A0A2A5SKM1</accession>
<dbReference type="InterPro" id="IPR002316">
    <property type="entry name" value="Pro-tRNA-ligase_IIa"/>
</dbReference>
<dbReference type="GO" id="GO:0006433">
    <property type="term" value="P:prolyl-tRNA aminoacylation"/>
    <property type="evidence" value="ECO:0007669"/>
    <property type="project" value="UniProtKB-UniRule"/>
</dbReference>
<dbReference type="InterPro" id="IPR044140">
    <property type="entry name" value="ProRS_anticodon_short"/>
</dbReference>
<dbReference type="Gene3D" id="3.30.930.10">
    <property type="entry name" value="Bira Bifunctional Protein, Domain 2"/>
    <property type="match status" value="2"/>
</dbReference>
<evidence type="ECO:0000313" key="13">
    <source>
        <dbReference type="Proteomes" id="UP000218744"/>
    </source>
</evidence>
<evidence type="ECO:0000256" key="5">
    <source>
        <dbReference type="ARBA" id="ARBA00022741"/>
    </source>
</evidence>
<dbReference type="EMBL" id="JXKA01000002">
    <property type="protein sequence ID" value="PCS14009.1"/>
    <property type="molecule type" value="Genomic_DNA"/>
</dbReference>
<dbReference type="GO" id="GO:0002161">
    <property type="term" value="F:aminoacyl-tRNA deacylase activity"/>
    <property type="evidence" value="ECO:0007669"/>
    <property type="project" value="InterPro"/>
</dbReference>
<evidence type="ECO:0000256" key="9">
    <source>
        <dbReference type="ARBA" id="ARBA00047671"/>
    </source>
</evidence>
<comment type="catalytic activity">
    <reaction evidence="9 10">
        <text>tRNA(Pro) + L-proline + ATP = L-prolyl-tRNA(Pro) + AMP + diphosphate</text>
        <dbReference type="Rhea" id="RHEA:14305"/>
        <dbReference type="Rhea" id="RHEA-COMP:9700"/>
        <dbReference type="Rhea" id="RHEA-COMP:9702"/>
        <dbReference type="ChEBI" id="CHEBI:30616"/>
        <dbReference type="ChEBI" id="CHEBI:33019"/>
        <dbReference type="ChEBI" id="CHEBI:60039"/>
        <dbReference type="ChEBI" id="CHEBI:78442"/>
        <dbReference type="ChEBI" id="CHEBI:78532"/>
        <dbReference type="ChEBI" id="CHEBI:456215"/>
        <dbReference type="EC" id="6.1.1.15"/>
    </reaction>
</comment>
<dbReference type="HAMAP" id="MF_01569">
    <property type="entry name" value="Pro_tRNA_synth_type1"/>
    <property type="match status" value="1"/>
</dbReference>
<dbReference type="InterPro" id="IPR050062">
    <property type="entry name" value="Pro-tRNA_synthetase"/>
</dbReference>
<protein>
    <recommendedName>
        <fullName evidence="10">Proline--tRNA ligase</fullName>
        <ecNumber evidence="10">6.1.1.15</ecNumber>
    </recommendedName>
    <alternativeName>
        <fullName evidence="10">Prolyl-tRNA synthetase</fullName>
        <shortName evidence="10">ProRS</shortName>
    </alternativeName>
</protein>
<dbReference type="NCBIfam" id="TIGR00409">
    <property type="entry name" value="proS_fam_II"/>
    <property type="match status" value="2"/>
</dbReference>
<feature type="domain" description="Aminoacyl-transfer RNA synthetases class-II family profile" evidence="11">
    <location>
        <begin position="68"/>
        <end position="522"/>
    </location>
</feature>